<dbReference type="SUPFAM" id="SSF57756">
    <property type="entry name" value="Retrovirus zinc finger-like domains"/>
    <property type="match status" value="1"/>
</dbReference>
<dbReference type="GO" id="GO:0008270">
    <property type="term" value="F:zinc ion binding"/>
    <property type="evidence" value="ECO:0007669"/>
    <property type="project" value="InterPro"/>
</dbReference>
<sequence length="336" mass="36891">MGDVKALKEEVDLLKEEVRRMSSQKEAASLSSVEGGVKRDLSLQSLIMPWGGDISDRPIDQFLQNFALVAERGGWSEADKLMVYRLKLKGAAADCVACRPELLLPTATFTDLVEVIRTRFAREATPEQRLLELNSLEQLSGEDARQFADRCRHVGGKTLPVKASVEEAGWARAQLERILMAAYIKGLKGEPSRQLQYDPPKTFQGSGGSGFAYEQVKVPSTSPREIGAVRGTSGLEGKTAVEPQRSGGICFLCGRPGHFAKSCGRRERRSFGWSNPRIEAGPSKRETVCFVCGQFGHYARECARRATLTKGRPCSTEENWHPKAEGSTDGPTSNAR</sequence>
<dbReference type="Gene3D" id="4.10.60.10">
    <property type="entry name" value="Zinc finger, CCHC-type"/>
    <property type="match status" value="2"/>
</dbReference>
<feature type="domain" description="CCHC-type" evidence="1">
    <location>
        <begin position="250"/>
        <end position="263"/>
    </location>
</feature>
<dbReference type="HOGENOM" id="CLU_071405_0_0_1"/>
<dbReference type="PROSITE" id="PS50158">
    <property type="entry name" value="ZF_CCHC"/>
    <property type="match status" value="2"/>
</dbReference>
<dbReference type="InterPro" id="IPR036875">
    <property type="entry name" value="Znf_CCHC_sf"/>
</dbReference>
<evidence type="ECO:0000259" key="1">
    <source>
        <dbReference type="PROSITE" id="PS50158"/>
    </source>
</evidence>
<feature type="domain" description="CCHC-type" evidence="1">
    <location>
        <begin position="289"/>
        <end position="302"/>
    </location>
</feature>
<dbReference type="VEuPathDB" id="VectorBase:RPRC002477"/>
<organism evidence="2 3">
    <name type="scientific">Rhodnius prolixus</name>
    <name type="common">Triatomid bug</name>
    <dbReference type="NCBI Taxonomy" id="13249"/>
    <lineage>
        <taxon>Eukaryota</taxon>
        <taxon>Metazoa</taxon>
        <taxon>Ecdysozoa</taxon>
        <taxon>Arthropoda</taxon>
        <taxon>Hexapoda</taxon>
        <taxon>Insecta</taxon>
        <taxon>Pterygota</taxon>
        <taxon>Neoptera</taxon>
        <taxon>Paraneoptera</taxon>
        <taxon>Hemiptera</taxon>
        <taxon>Heteroptera</taxon>
        <taxon>Panheteroptera</taxon>
        <taxon>Cimicomorpha</taxon>
        <taxon>Reduviidae</taxon>
        <taxon>Triatominae</taxon>
        <taxon>Rhodnius</taxon>
    </lineage>
</organism>
<dbReference type="EMBL" id="ACPB03005015">
    <property type="status" value="NOT_ANNOTATED_CDS"/>
    <property type="molecule type" value="Genomic_DNA"/>
</dbReference>
<dbReference type="GO" id="GO:0003676">
    <property type="term" value="F:nucleic acid binding"/>
    <property type="evidence" value="ECO:0007669"/>
    <property type="project" value="InterPro"/>
</dbReference>
<evidence type="ECO:0000313" key="3">
    <source>
        <dbReference type="Proteomes" id="UP000015103"/>
    </source>
</evidence>
<dbReference type="Proteomes" id="UP000015103">
    <property type="component" value="Unassembled WGS sequence"/>
</dbReference>
<keyword evidence="3" id="KW-1185">Reference proteome</keyword>
<dbReference type="Pfam" id="PF00098">
    <property type="entry name" value="zf-CCHC"/>
    <property type="match status" value="2"/>
</dbReference>
<accession>T1HEK5</accession>
<dbReference type="InParanoid" id="T1HEK5"/>
<dbReference type="STRING" id="13249.T1HEK5"/>
<proteinExistence type="predicted"/>
<reference evidence="2" key="1">
    <citation type="submission" date="2015-05" db="UniProtKB">
        <authorList>
            <consortium name="EnsemblMetazoa"/>
        </authorList>
    </citation>
    <scope>IDENTIFICATION</scope>
</reference>
<dbReference type="EnsemblMetazoa" id="RPRC002477-RA">
    <property type="protein sequence ID" value="RPRC002477-PA"/>
    <property type="gene ID" value="RPRC002477"/>
</dbReference>
<evidence type="ECO:0000313" key="2">
    <source>
        <dbReference type="EnsemblMetazoa" id="RPRC002477-PA"/>
    </source>
</evidence>
<name>T1HEK5_RHOPR</name>
<dbReference type="SMART" id="SM00343">
    <property type="entry name" value="ZnF_C2HC"/>
    <property type="match status" value="2"/>
</dbReference>
<dbReference type="AlphaFoldDB" id="T1HEK5"/>
<dbReference type="InterPro" id="IPR001878">
    <property type="entry name" value="Znf_CCHC"/>
</dbReference>
<protein>
    <recommendedName>
        <fullName evidence="1">CCHC-type domain-containing protein</fullName>
    </recommendedName>
</protein>